<name>B4YQD8_9CAUD</name>
<keyword evidence="2" id="KW-1185">Reference proteome</keyword>
<protein>
    <submittedName>
        <fullName evidence="1">Uncharacterized protein</fullName>
    </submittedName>
</protein>
<reference evidence="1 2" key="1">
    <citation type="journal article" date="2010" name="Genomics">
        <title>Identification of lytic bacteriophage MmP1, assigned to a new member of T7-like phages infecting Morganella morganii.</title>
        <authorList>
            <person name="Zhu J."/>
            <person name="Rao X."/>
            <person name="Tan Y."/>
            <person name="Xiong K."/>
            <person name="Hu Z."/>
            <person name="Chen Z."/>
            <person name="Jin X."/>
            <person name="Li S."/>
            <person name="Chen Y."/>
            <person name="Hu F."/>
        </authorList>
    </citation>
    <scope>NUCLEOTIDE SEQUENCE [LARGE SCALE GENOMIC DNA]</scope>
</reference>
<dbReference type="KEGG" id="vg:8640936"/>
<dbReference type="EMBL" id="EU652770">
    <property type="protein sequence ID" value="ACF42008.1"/>
    <property type="molecule type" value="Genomic_DNA"/>
</dbReference>
<gene>
    <name evidence="1" type="ORF">MmP1_gp07</name>
</gene>
<accession>B4YQD8</accession>
<evidence type="ECO:0000313" key="1">
    <source>
        <dbReference type="EMBL" id="ACF42008.1"/>
    </source>
</evidence>
<organism evidence="1 2">
    <name type="scientific">Morganella phage MmP1</name>
    <dbReference type="NCBI Taxonomy" id="526118"/>
    <lineage>
        <taxon>Viruses</taxon>
        <taxon>Duplodnaviria</taxon>
        <taxon>Heunggongvirae</taxon>
        <taxon>Uroviricota</taxon>
        <taxon>Caudoviricetes</taxon>
        <taxon>Autographivirales</taxon>
        <taxon>Autotranscriptaviridae</taxon>
        <taxon>Studiervirinae</taxon>
        <taxon>Minipunavirus</taxon>
        <taxon>Minipunavirus MmP1</taxon>
    </lineage>
</organism>
<evidence type="ECO:0000313" key="2">
    <source>
        <dbReference type="Proteomes" id="UP000001864"/>
    </source>
</evidence>
<dbReference type="Proteomes" id="UP000001864">
    <property type="component" value="Segment"/>
</dbReference>
<dbReference type="RefSeq" id="YP_002048629.1">
    <property type="nucleotide sequence ID" value="NC_011085.3"/>
</dbReference>
<sequence length="52" mass="6211">MTLTADELIFIKELLHHEIYYESYGESFSNQLQNVYNKIIVMLDDCPKEENK</sequence>
<proteinExistence type="predicted"/>
<dbReference type="GeneID" id="8640936"/>